<dbReference type="GO" id="GO:0000155">
    <property type="term" value="F:phosphorelay sensor kinase activity"/>
    <property type="evidence" value="ECO:0007669"/>
    <property type="project" value="InterPro"/>
</dbReference>
<evidence type="ECO:0000313" key="18">
    <source>
        <dbReference type="EMBL" id="RWX80775.1"/>
    </source>
</evidence>
<reference evidence="18 19" key="1">
    <citation type="submission" date="2019-01" db="EMBL/GenBank/DDBJ databases">
        <title>The draft genome of Rhizobium sp. 24NR.</title>
        <authorList>
            <person name="Liu L."/>
            <person name="Liang L."/>
            <person name="Shi S."/>
            <person name="Xu L."/>
            <person name="Wang X."/>
            <person name="Li L."/>
            <person name="Zhang X."/>
        </authorList>
    </citation>
    <scope>NUCLEOTIDE SEQUENCE [LARGE SCALE GENOMIC DNA]</scope>
    <source>
        <strain evidence="18 19">24NR</strain>
    </source>
</reference>
<dbReference type="Pfam" id="PF00072">
    <property type="entry name" value="Response_reg"/>
    <property type="match status" value="1"/>
</dbReference>
<sequence length="648" mass="71192">MPHRLVSPRTASPQELEALVHVLDGADIVVYHFEGTITHWSIGCENMYGWTPEQAVGQKIYDLLATTLPQPREAVLDQIKFQGFWQGEMIHRHKNGYDIHVAARCVLVNLPDGEQAIIQTNSDVSPLRKAEAAVRSREAHLSSILDTVPDAMVVIDHKGIVQSFSKAAEKLFGMKGEEICGKNVSTLMPNPDREAHDDYIGHYLETGEKRIIGYGRVVTGQRADGTQFPMELHVGEATVNGERIFTGFVRDLTSRYKIEEDLRQAQKMEAVGQLTGGIAHDFNNLLTVISGNLEMVEEKLPPGPLRDILKEAQEAASDGAKLTGQLLAFGRRQPLNPKQADLGQLISGFSNLLRRTLGEDIKLSTILTGSNFDVLVDSSQLQNAILNIAINARDAMPKGGKLTMEISRVQLDADYAKMYPEVRSGDFILIAMTDTGIGMNEEVRKHAIEPFFTTKKTGSGTGLGLSMVYGFVKQSGGHLQLYSEIDHGTTIRIYLPAMSGRTMQPAHEEAGAAEMPLPQGDETVLVVEDDRRVRRVAVARLSSMGYSVLEAESGHGALAILKDNRDIALLFTDIVMPGGMTGDELAQEAREIRPDLAVLFTSGYSEPALAAKNIIPGAQWLRKPYTARELASTIRELLNGPDREFPHL</sequence>
<dbReference type="InterPro" id="IPR001789">
    <property type="entry name" value="Sig_transdc_resp-reg_receiver"/>
</dbReference>
<dbReference type="Proteomes" id="UP000287687">
    <property type="component" value="Unassembled WGS sequence"/>
</dbReference>
<evidence type="ECO:0000256" key="10">
    <source>
        <dbReference type="ARBA" id="ARBA00023004"/>
    </source>
</evidence>
<dbReference type="Pfam" id="PF00512">
    <property type="entry name" value="HisKA"/>
    <property type="match status" value="1"/>
</dbReference>
<dbReference type="PROSITE" id="PS50109">
    <property type="entry name" value="HIS_KIN"/>
    <property type="match status" value="1"/>
</dbReference>
<dbReference type="PROSITE" id="PS50112">
    <property type="entry name" value="PAS"/>
    <property type="match status" value="2"/>
</dbReference>
<evidence type="ECO:0000256" key="8">
    <source>
        <dbReference type="ARBA" id="ARBA00022777"/>
    </source>
</evidence>
<dbReference type="Pfam" id="PF00989">
    <property type="entry name" value="PAS"/>
    <property type="match status" value="1"/>
</dbReference>
<dbReference type="InterPro" id="IPR000014">
    <property type="entry name" value="PAS"/>
</dbReference>
<feature type="domain" description="PAS" evidence="17">
    <location>
        <begin position="15"/>
        <end position="80"/>
    </location>
</feature>
<dbReference type="EC" id="2.7.13.3" evidence="3"/>
<dbReference type="CDD" id="cd00082">
    <property type="entry name" value="HisKA"/>
    <property type="match status" value="1"/>
</dbReference>
<evidence type="ECO:0000313" key="19">
    <source>
        <dbReference type="Proteomes" id="UP000287687"/>
    </source>
</evidence>
<evidence type="ECO:0000256" key="9">
    <source>
        <dbReference type="ARBA" id="ARBA00022840"/>
    </source>
</evidence>
<keyword evidence="5" id="KW-0349">Heme</keyword>
<evidence type="ECO:0000259" key="15">
    <source>
        <dbReference type="PROSITE" id="PS50109"/>
    </source>
</evidence>
<dbReference type="PANTHER" id="PTHR43065:SF49">
    <property type="entry name" value="HISTIDINE KINASE"/>
    <property type="match status" value="1"/>
</dbReference>
<proteinExistence type="predicted"/>
<keyword evidence="9" id="KW-0067">ATP-binding</keyword>
<dbReference type="InterPro" id="IPR036097">
    <property type="entry name" value="HisK_dim/P_sf"/>
</dbReference>
<dbReference type="InterPro" id="IPR036890">
    <property type="entry name" value="HATPase_C_sf"/>
</dbReference>
<dbReference type="CDD" id="cd16919">
    <property type="entry name" value="HATPase_CckA-like"/>
    <property type="match status" value="1"/>
</dbReference>
<dbReference type="EMBL" id="SBIP01000001">
    <property type="protein sequence ID" value="RWX80775.1"/>
    <property type="molecule type" value="Genomic_DNA"/>
</dbReference>
<organism evidence="18 19">
    <name type="scientific">Neorhizobium lilium</name>
    <dbReference type="NCBI Taxonomy" id="2503024"/>
    <lineage>
        <taxon>Bacteria</taxon>
        <taxon>Pseudomonadati</taxon>
        <taxon>Pseudomonadota</taxon>
        <taxon>Alphaproteobacteria</taxon>
        <taxon>Hyphomicrobiales</taxon>
        <taxon>Rhizobiaceae</taxon>
        <taxon>Rhizobium/Agrobacterium group</taxon>
        <taxon>Neorhizobium</taxon>
    </lineage>
</organism>
<dbReference type="Gene3D" id="3.30.450.20">
    <property type="entry name" value="PAS domain"/>
    <property type="match status" value="2"/>
</dbReference>
<dbReference type="GO" id="GO:0005524">
    <property type="term" value="F:ATP binding"/>
    <property type="evidence" value="ECO:0007669"/>
    <property type="project" value="UniProtKB-KW"/>
</dbReference>
<protein>
    <recommendedName>
        <fullName evidence="13">Sensor protein FixL</fullName>
        <ecNumber evidence="3">2.7.13.3</ecNumber>
    </recommendedName>
</protein>
<dbReference type="InterPro" id="IPR003661">
    <property type="entry name" value="HisK_dim/P_dom"/>
</dbReference>
<evidence type="ECO:0000256" key="2">
    <source>
        <dbReference type="ARBA" id="ARBA00001971"/>
    </source>
</evidence>
<dbReference type="SUPFAM" id="SSF55874">
    <property type="entry name" value="ATPase domain of HSP90 chaperone/DNA topoisomerase II/histidine kinase"/>
    <property type="match status" value="1"/>
</dbReference>
<keyword evidence="11" id="KW-0902">Two-component regulatory system</keyword>
<keyword evidence="6" id="KW-0808">Transferase</keyword>
<dbReference type="CDD" id="cd00130">
    <property type="entry name" value="PAS"/>
    <property type="match status" value="2"/>
</dbReference>
<evidence type="ECO:0000256" key="5">
    <source>
        <dbReference type="ARBA" id="ARBA00022617"/>
    </source>
</evidence>
<dbReference type="PROSITE" id="PS50110">
    <property type="entry name" value="RESPONSE_REGULATORY"/>
    <property type="match status" value="1"/>
</dbReference>
<comment type="cofactor">
    <cofactor evidence="2">
        <name>heme</name>
        <dbReference type="ChEBI" id="CHEBI:30413"/>
    </cofactor>
</comment>
<feature type="domain" description="Response regulatory" evidence="16">
    <location>
        <begin position="523"/>
        <end position="638"/>
    </location>
</feature>
<dbReference type="SMART" id="SM00448">
    <property type="entry name" value="REC"/>
    <property type="match status" value="1"/>
</dbReference>
<dbReference type="RefSeq" id="WP_128440603.1">
    <property type="nucleotide sequence ID" value="NZ_SBIP01000001.1"/>
</dbReference>
<comment type="function">
    <text evidence="12">Putative oxygen sensor; modulates the activity of FixJ, a transcriptional activator of nitrogen fixation fixK gene. FixL probably acts as a kinase that phosphorylates FixJ.</text>
</comment>
<keyword evidence="8 18" id="KW-0418">Kinase</keyword>
<gene>
    <name evidence="18" type="ORF">EPK99_00060</name>
</gene>
<dbReference type="SMART" id="SM00388">
    <property type="entry name" value="HisKA"/>
    <property type="match status" value="1"/>
</dbReference>
<comment type="caution">
    <text evidence="18">The sequence shown here is derived from an EMBL/GenBank/DDBJ whole genome shotgun (WGS) entry which is preliminary data.</text>
</comment>
<comment type="catalytic activity">
    <reaction evidence="1">
        <text>ATP + protein L-histidine = ADP + protein N-phospho-L-histidine.</text>
        <dbReference type="EC" id="2.7.13.3"/>
    </reaction>
</comment>
<dbReference type="InterPro" id="IPR013767">
    <property type="entry name" value="PAS_fold"/>
</dbReference>
<dbReference type="CDD" id="cd18161">
    <property type="entry name" value="REC_hyHK_blue-like"/>
    <property type="match status" value="1"/>
</dbReference>
<dbReference type="PRINTS" id="PR00344">
    <property type="entry name" value="BCTRLSENSOR"/>
</dbReference>
<dbReference type="InterPro" id="IPR035965">
    <property type="entry name" value="PAS-like_dom_sf"/>
</dbReference>
<feature type="modified residue" description="4-aspartylphosphate" evidence="14">
    <location>
        <position position="573"/>
    </location>
</feature>
<dbReference type="SMART" id="SM00091">
    <property type="entry name" value="PAS"/>
    <property type="match status" value="2"/>
</dbReference>
<keyword evidence="10" id="KW-0408">Iron</keyword>
<evidence type="ECO:0000256" key="7">
    <source>
        <dbReference type="ARBA" id="ARBA00022741"/>
    </source>
</evidence>
<dbReference type="Pfam" id="PF13426">
    <property type="entry name" value="PAS_9"/>
    <property type="match status" value="1"/>
</dbReference>
<dbReference type="SUPFAM" id="SSF52172">
    <property type="entry name" value="CheY-like"/>
    <property type="match status" value="1"/>
</dbReference>
<dbReference type="NCBIfam" id="TIGR00229">
    <property type="entry name" value="sensory_box"/>
    <property type="match status" value="2"/>
</dbReference>
<dbReference type="InterPro" id="IPR005467">
    <property type="entry name" value="His_kinase_dom"/>
</dbReference>
<dbReference type="InterPro" id="IPR004358">
    <property type="entry name" value="Sig_transdc_His_kin-like_C"/>
</dbReference>
<evidence type="ECO:0000256" key="12">
    <source>
        <dbReference type="ARBA" id="ARBA00059827"/>
    </source>
</evidence>
<evidence type="ECO:0000256" key="13">
    <source>
        <dbReference type="ARBA" id="ARBA00070616"/>
    </source>
</evidence>
<evidence type="ECO:0000259" key="17">
    <source>
        <dbReference type="PROSITE" id="PS50112"/>
    </source>
</evidence>
<dbReference type="Gene3D" id="3.30.565.10">
    <property type="entry name" value="Histidine kinase-like ATPase, C-terminal domain"/>
    <property type="match status" value="1"/>
</dbReference>
<dbReference type="Gene3D" id="1.10.287.130">
    <property type="match status" value="1"/>
</dbReference>
<evidence type="ECO:0000256" key="6">
    <source>
        <dbReference type="ARBA" id="ARBA00022679"/>
    </source>
</evidence>
<evidence type="ECO:0000256" key="1">
    <source>
        <dbReference type="ARBA" id="ARBA00000085"/>
    </source>
</evidence>
<dbReference type="SMART" id="SM00387">
    <property type="entry name" value="HATPase_c"/>
    <property type="match status" value="1"/>
</dbReference>
<name>A0A444LKF1_9HYPH</name>
<evidence type="ECO:0000259" key="16">
    <source>
        <dbReference type="PROSITE" id="PS50110"/>
    </source>
</evidence>
<dbReference type="InterPro" id="IPR011006">
    <property type="entry name" value="CheY-like_superfamily"/>
</dbReference>
<dbReference type="InterPro" id="IPR003594">
    <property type="entry name" value="HATPase_dom"/>
</dbReference>
<keyword evidence="19" id="KW-1185">Reference proteome</keyword>
<evidence type="ECO:0000256" key="14">
    <source>
        <dbReference type="PROSITE-ProRule" id="PRU00169"/>
    </source>
</evidence>
<evidence type="ECO:0000256" key="4">
    <source>
        <dbReference type="ARBA" id="ARBA00022553"/>
    </source>
</evidence>
<dbReference type="GO" id="GO:0006355">
    <property type="term" value="P:regulation of DNA-templated transcription"/>
    <property type="evidence" value="ECO:0007669"/>
    <property type="project" value="InterPro"/>
</dbReference>
<dbReference type="OrthoDB" id="9796100at2"/>
<keyword evidence="4 14" id="KW-0597">Phosphoprotein</keyword>
<dbReference type="FunFam" id="3.30.450.20:FF:000060">
    <property type="entry name" value="Sensor protein FixL"/>
    <property type="match status" value="1"/>
</dbReference>
<dbReference type="SUPFAM" id="SSF47384">
    <property type="entry name" value="Homodimeric domain of signal transducing histidine kinase"/>
    <property type="match status" value="1"/>
</dbReference>
<dbReference type="Pfam" id="PF02518">
    <property type="entry name" value="HATPase_c"/>
    <property type="match status" value="1"/>
</dbReference>
<dbReference type="Gene3D" id="3.40.50.2300">
    <property type="match status" value="1"/>
</dbReference>
<evidence type="ECO:0000256" key="11">
    <source>
        <dbReference type="ARBA" id="ARBA00023012"/>
    </source>
</evidence>
<feature type="domain" description="PAS" evidence="17">
    <location>
        <begin position="137"/>
        <end position="207"/>
    </location>
</feature>
<evidence type="ECO:0000256" key="3">
    <source>
        <dbReference type="ARBA" id="ARBA00012438"/>
    </source>
</evidence>
<dbReference type="PANTHER" id="PTHR43065">
    <property type="entry name" value="SENSOR HISTIDINE KINASE"/>
    <property type="match status" value="1"/>
</dbReference>
<dbReference type="AlphaFoldDB" id="A0A444LKF1"/>
<keyword evidence="7" id="KW-0547">Nucleotide-binding</keyword>
<accession>A0A444LKF1</accession>
<keyword evidence="5" id="KW-0479">Metal-binding</keyword>
<feature type="domain" description="Histidine kinase" evidence="15">
    <location>
        <begin position="277"/>
        <end position="499"/>
    </location>
</feature>
<dbReference type="SUPFAM" id="SSF55785">
    <property type="entry name" value="PYP-like sensor domain (PAS domain)"/>
    <property type="match status" value="2"/>
</dbReference>